<feature type="signal peptide" evidence="4">
    <location>
        <begin position="1"/>
        <end position="30"/>
    </location>
</feature>
<dbReference type="PANTHER" id="PTHR31956">
    <property type="entry name" value="NON-SPECIFIC PHOSPHOLIPASE C4-RELATED"/>
    <property type="match status" value="1"/>
</dbReference>
<reference evidence="5 6" key="1">
    <citation type="submission" date="2016-10" db="EMBL/GenBank/DDBJ databases">
        <authorList>
            <person name="de Groot N.N."/>
        </authorList>
    </citation>
    <scope>NUCLEOTIDE SEQUENCE [LARGE SCALE GENOMIC DNA]</scope>
    <source>
        <strain evidence="6">P4-7,KCTC 19426,CECT 7604</strain>
    </source>
</reference>
<evidence type="ECO:0000256" key="3">
    <source>
        <dbReference type="SAM" id="MobiDB-lite"/>
    </source>
</evidence>
<dbReference type="AlphaFoldDB" id="A0A1H0QZC7"/>
<name>A0A1H0QZC7_9ACTN</name>
<keyword evidence="6" id="KW-1185">Reference proteome</keyword>
<keyword evidence="1" id="KW-0378">Hydrolase</keyword>
<dbReference type="Proteomes" id="UP000198741">
    <property type="component" value="Chromosome I"/>
</dbReference>
<evidence type="ECO:0000256" key="2">
    <source>
        <dbReference type="ARBA" id="ARBA00023026"/>
    </source>
</evidence>
<dbReference type="GO" id="GO:0042578">
    <property type="term" value="F:phosphoric ester hydrolase activity"/>
    <property type="evidence" value="ECO:0007669"/>
    <property type="project" value="UniProtKB-ARBA"/>
</dbReference>
<feature type="region of interest" description="Disordered" evidence="3">
    <location>
        <begin position="95"/>
        <end position="132"/>
    </location>
</feature>
<dbReference type="EMBL" id="LT629710">
    <property type="protein sequence ID" value="SDP22631.1"/>
    <property type="molecule type" value="Genomic_DNA"/>
</dbReference>
<dbReference type="RefSeq" id="WP_231988145.1">
    <property type="nucleotide sequence ID" value="NZ_LT629710.1"/>
</dbReference>
<dbReference type="Gene3D" id="3.40.720.10">
    <property type="entry name" value="Alkaline Phosphatase, subunit A"/>
    <property type="match status" value="2"/>
</dbReference>
<evidence type="ECO:0000313" key="5">
    <source>
        <dbReference type="EMBL" id="SDP22631.1"/>
    </source>
</evidence>
<evidence type="ECO:0000256" key="4">
    <source>
        <dbReference type="SAM" id="SignalP"/>
    </source>
</evidence>
<protein>
    <submittedName>
        <fullName evidence="5">Phospholipase C</fullName>
    </submittedName>
</protein>
<gene>
    <name evidence="5" type="ORF">SAMN04515671_3326</name>
</gene>
<proteinExistence type="predicted"/>
<dbReference type="CDD" id="cd16013">
    <property type="entry name" value="AcpA"/>
    <property type="match status" value="1"/>
</dbReference>
<keyword evidence="4" id="KW-0732">Signal</keyword>
<evidence type="ECO:0000313" key="6">
    <source>
        <dbReference type="Proteomes" id="UP000198741"/>
    </source>
</evidence>
<accession>A0A1H0QZC7</accession>
<dbReference type="STRING" id="1090615.SAMN04515671_3326"/>
<feature type="chain" id="PRO_5009251078" evidence="4">
    <location>
        <begin position="31"/>
        <end position="620"/>
    </location>
</feature>
<sequence>MSRLPIGLRRAGAIGAAVLLTASVVSSANATTPVTRARTVAAPAPAPANRHGGGSPIKHLVVIFQENVSYDHYFGTYPNATNTSGQTFRAAHRTPRAAGLSNTRGAGGTGTLLTNNPNTDASGHQVNPRRLDPANINDVLTCDQDHTYADEQKAFDGGKMDRFITTVGTGKGVSGTGAPCSAADVLNYYDGNTVTALWNYAQHYAMSDNSFGTTFGPSSPGAINLVSGDTGGIGLMINGAATNGNTISDGHGGTTMISDSQPYYDDCSTRDAVSFTGRNVGDNLNAAGVSWGWFQGGFRTTTTFATATGGTQSTSVFTPDQFKGKFAVAPAADQGLCNAVHPIGAGIGGTGGTAASSSNYGNKDDYIPHHEPFQYYASTANPHHLAPASLAAIGTDTQTTVAGVPQFDTANHQYDTSDFDSLVGAISRGYLSPDHLPAVSFLKAPGYQDGHAGYSDPLDEQQFVTNEINALQHTPDWSSTAVVIAYDDSDGWYDHVYSGVHNPSDTSAAATPPGPQDFLTGVGVCGSTSVTPLAGQNGRCGYGPRLPLLVVSPWAKHNYVDHTLTDQTSILKFIETNWRLPGIAGSFDQLAGSLNGLFDFTGRRGHNSTLFLDPTTGQPT</sequence>
<dbReference type="InterPro" id="IPR007312">
    <property type="entry name" value="Phosphoesterase"/>
</dbReference>
<organism evidence="5 6">
    <name type="scientific">Nakamurella panacisegetis</name>
    <dbReference type="NCBI Taxonomy" id="1090615"/>
    <lineage>
        <taxon>Bacteria</taxon>
        <taxon>Bacillati</taxon>
        <taxon>Actinomycetota</taxon>
        <taxon>Actinomycetes</taxon>
        <taxon>Nakamurellales</taxon>
        <taxon>Nakamurellaceae</taxon>
        <taxon>Nakamurella</taxon>
    </lineage>
</organism>
<dbReference type="PANTHER" id="PTHR31956:SF1">
    <property type="entry name" value="NON-SPECIFIC PHOSPHOLIPASE C1"/>
    <property type="match status" value="1"/>
</dbReference>
<keyword evidence="2" id="KW-0843">Virulence</keyword>
<dbReference type="Pfam" id="PF04185">
    <property type="entry name" value="Phosphoesterase"/>
    <property type="match status" value="2"/>
</dbReference>
<dbReference type="InterPro" id="IPR017850">
    <property type="entry name" value="Alkaline_phosphatase_core_sf"/>
</dbReference>
<evidence type="ECO:0000256" key="1">
    <source>
        <dbReference type="ARBA" id="ARBA00022801"/>
    </source>
</evidence>